<evidence type="ECO:0000256" key="13">
    <source>
        <dbReference type="SAM" id="Phobius"/>
    </source>
</evidence>
<evidence type="ECO:0000256" key="6">
    <source>
        <dbReference type="ARBA" id="ARBA00022982"/>
    </source>
</evidence>
<keyword evidence="3" id="KW-0813">Transport</keyword>
<reference evidence="15" key="1">
    <citation type="journal article" date="2014" name="Int. J. Syst. Evol. Microbiol.">
        <title>Complete genome sequence of Corynebacterium casei LMG S-19264T (=DSM 44701T), isolated from a smear-ripened cheese.</title>
        <authorList>
            <consortium name="US DOE Joint Genome Institute (JGI-PGF)"/>
            <person name="Walter F."/>
            <person name="Albersmeier A."/>
            <person name="Kalinowski J."/>
            <person name="Ruckert C."/>
        </authorList>
    </citation>
    <scope>NUCLEOTIDE SEQUENCE</scope>
    <source>
        <strain evidence="15">CGMCC 4.5737</strain>
    </source>
</reference>
<dbReference type="GO" id="GO:0046872">
    <property type="term" value="F:metal ion binding"/>
    <property type="evidence" value="ECO:0007669"/>
    <property type="project" value="UniProtKB-KW"/>
</dbReference>
<dbReference type="Pfam" id="PF01794">
    <property type="entry name" value="Ferric_reduct"/>
    <property type="match status" value="1"/>
</dbReference>
<feature type="transmembrane region" description="Helical" evidence="13">
    <location>
        <begin position="160"/>
        <end position="181"/>
    </location>
</feature>
<keyword evidence="16" id="KW-1185">Reference proteome</keyword>
<dbReference type="InterPro" id="IPR051269">
    <property type="entry name" value="Fe-S_cluster_ET"/>
</dbReference>
<organism evidence="15 16">
    <name type="scientific">Longimycelium tulufanense</name>
    <dbReference type="NCBI Taxonomy" id="907463"/>
    <lineage>
        <taxon>Bacteria</taxon>
        <taxon>Bacillati</taxon>
        <taxon>Actinomycetota</taxon>
        <taxon>Actinomycetes</taxon>
        <taxon>Pseudonocardiales</taxon>
        <taxon>Pseudonocardiaceae</taxon>
        <taxon>Longimycelium</taxon>
    </lineage>
</organism>
<dbReference type="RefSeq" id="WP_229686669.1">
    <property type="nucleotide sequence ID" value="NZ_BMMK01000027.1"/>
</dbReference>
<dbReference type="Pfam" id="PF13370">
    <property type="entry name" value="Fer4_13"/>
    <property type="match status" value="1"/>
</dbReference>
<protein>
    <submittedName>
        <fullName evidence="15">Ferredoxin</fullName>
    </submittedName>
</protein>
<keyword evidence="7 13" id="KW-1133">Transmembrane helix</keyword>
<feature type="transmembrane region" description="Helical" evidence="13">
    <location>
        <begin position="136"/>
        <end position="154"/>
    </location>
</feature>
<comment type="cofactor">
    <cofactor evidence="1">
        <name>[3Fe-4S] cluster</name>
        <dbReference type="ChEBI" id="CHEBI:21137"/>
    </cofactor>
</comment>
<comment type="caution">
    <text evidence="15">The sequence shown here is derived from an EMBL/GenBank/DDBJ whole genome shotgun (WGS) entry which is preliminary data.</text>
</comment>
<keyword evidence="11" id="KW-0003">3Fe-4S</keyword>
<keyword evidence="8" id="KW-0408">Iron</keyword>
<keyword evidence="4 13" id="KW-0812">Transmembrane</keyword>
<evidence type="ECO:0000256" key="3">
    <source>
        <dbReference type="ARBA" id="ARBA00022448"/>
    </source>
</evidence>
<dbReference type="Gene3D" id="3.30.70.20">
    <property type="match status" value="1"/>
</dbReference>
<feature type="transmembrane region" description="Helical" evidence="13">
    <location>
        <begin position="103"/>
        <end position="124"/>
    </location>
</feature>
<feature type="region of interest" description="Disordered" evidence="12">
    <location>
        <begin position="250"/>
        <end position="279"/>
    </location>
</feature>
<sequence length="279" mass="30697">MFSRLTVLAAAITPHDSGVRQMAALSARLAYVMMCLTLCWGVLTATGWVRRTTGRQALRSGHMVLATLTLAFGTLHAAAFTFLDEHFSVVQLIIPFVGPTRHAFGIIGLELMFAVAITVGMRKLMFYRNWLRIHQLAYPAVGLTVIHSWFGAAANGHLSLLWLAGLTLLVPTVTITILRFLPVETLARIGLVEAEPVGPTGPTDDPGGSARTQRINVSVDNQRCRRYGICQAEAPQVFQLTEDGRLHYERRPDPRDSAQARAAARACPTRAIELRENTR</sequence>
<proteinExistence type="predicted"/>
<dbReference type="Proteomes" id="UP000637578">
    <property type="component" value="Unassembled WGS sequence"/>
</dbReference>
<dbReference type="GO" id="GO:0016020">
    <property type="term" value="C:membrane"/>
    <property type="evidence" value="ECO:0007669"/>
    <property type="project" value="UniProtKB-SubCell"/>
</dbReference>
<dbReference type="InterPro" id="IPR013130">
    <property type="entry name" value="Fe3_Rdtase_TM_dom"/>
</dbReference>
<evidence type="ECO:0000256" key="4">
    <source>
        <dbReference type="ARBA" id="ARBA00022692"/>
    </source>
</evidence>
<evidence type="ECO:0000259" key="14">
    <source>
        <dbReference type="Pfam" id="PF01794"/>
    </source>
</evidence>
<dbReference type="AlphaFoldDB" id="A0A8J3CGE0"/>
<evidence type="ECO:0000313" key="15">
    <source>
        <dbReference type="EMBL" id="GGM71877.1"/>
    </source>
</evidence>
<dbReference type="EMBL" id="BMMK01000027">
    <property type="protein sequence ID" value="GGM71877.1"/>
    <property type="molecule type" value="Genomic_DNA"/>
</dbReference>
<dbReference type="GO" id="GO:0051538">
    <property type="term" value="F:3 iron, 4 sulfur cluster binding"/>
    <property type="evidence" value="ECO:0007669"/>
    <property type="project" value="UniProtKB-KW"/>
</dbReference>
<dbReference type="SUPFAM" id="SSF54862">
    <property type="entry name" value="4Fe-4S ferredoxins"/>
    <property type="match status" value="1"/>
</dbReference>
<keyword evidence="6" id="KW-0249">Electron transport</keyword>
<keyword evidence="9" id="KW-0411">Iron-sulfur</keyword>
<reference evidence="15" key="2">
    <citation type="submission" date="2020-09" db="EMBL/GenBank/DDBJ databases">
        <authorList>
            <person name="Sun Q."/>
            <person name="Zhou Y."/>
        </authorList>
    </citation>
    <scope>NUCLEOTIDE SEQUENCE</scope>
    <source>
        <strain evidence="15">CGMCC 4.5737</strain>
    </source>
</reference>
<gene>
    <name evidence="15" type="ORF">GCM10012275_48010</name>
</gene>
<accession>A0A8J3CGE0</accession>
<keyword evidence="5" id="KW-0479">Metal-binding</keyword>
<dbReference type="PANTHER" id="PTHR36923">
    <property type="entry name" value="FERREDOXIN"/>
    <property type="match status" value="1"/>
</dbReference>
<dbReference type="PANTHER" id="PTHR36923:SF3">
    <property type="entry name" value="FERREDOXIN"/>
    <property type="match status" value="1"/>
</dbReference>
<feature type="transmembrane region" description="Helical" evidence="13">
    <location>
        <begin position="31"/>
        <end position="49"/>
    </location>
</feature>
<evidence type="ECO:0000256" key="5">
    <source>
        <dbReference type="ARBA" id="ARBA00022723"/>
    </source>
</evidence>
<evidence type="ECO:0000256" key="7">
    <source>
        <dbReference type="ARBA" id="ARBA00022989"/>
    </source>
</evidence>
<evidence type="ECO:0000256" key="9">
    <source>
        <dbReference type="ARBA" id="ARBA00023014"/>
    </source>
</evidence>
<feature type="domain" description="Ferric oxidoreductase" evidence="14">
    <location>
        <begin position="27"/>
        <end position="144"/>
    </location>
</feature>
<comment type="subcellular location">
    <subcellularLocation>
        <location evidence="2">Membrane</location>
        <topology evidence="2">Multi-pass membrane protein</topology>
    </subcellularLocation>
</comment>
<evidence type="ECO:0000256" key="12">
    <source>
        <dbReference type="SAM" id="MobiDB-lite"/>
    </source>
</evidence>
<feature type="compositionally biased region" description="Low complexity" evidence="12">
    <location>
        <begin position="259"/>
        <end position="271"/>
    </location>
</feature>
<feature type="transmembrane region" description="Helical" evidence="13">
    <location>
        <begin position="61"/>
        <end position="83"/>
    </location>
</feature>
<name>A0A8J3CGE0_9PSEU</name>
<evidence type="ECO:0000256" key="1">
    <source>
        <dbReference type="ARBA" id="ARBA00001927"/>
    </source>
</evidence>
<evidence type="ECO:0000256" key="10">
    <source>
        <dbReference type="ARBA" id="ARBA00023136"/>
    </source>
</evidence>
<evidence type="ECO:0000256" key="8">
    <source>
        <dbReference type="ARBA" id="ARBA00023004"/>
    </source>
</evidence>
<evidence type="ECO:0000256" key="11">
    <source>
        <dbReference type="ARBA" id="ARBA00023291"/>
    </source>
</evidence>
<evidence type="ECO:0000256" key="2">
    <source>
        <dbReference type="ARBA" id="ARBA00004141"/>
    </source>
</evidence>
<keyword evidence="10 13" id="KW-0472">Membrane</keyword>
<evidence type="ECO:0000313" key="16">
    <source>
        <dbReference type="Proteomes" id="UP000637578"/>
    </source>
</evidence>